<dbReference type="RefSeq" id="WP_406724087.1">
    <property type="nucleotide sequence ID" value="NZ_CP110224.1"/>
</dbReference>
<evidence type="ECO:0000256" key="4">
    <source>
        <dbReference type="ARBA" id="ARBA00022475"/>
    </source>
</evidence>
<gene>
    <name evidence="9" type="ORF">J2Z83_002935</name>
</gene>
<dbReference type="InterPro" id="IPR003804">
    <property type="entry name" value="Lactate_perm"/>
</dbReference>
<feature type="transmembrane region" description="Helical" evidence="8">
    <location>
        <begin position="6"/>
        <end position="22"/>
    </location>
</feature>
<keyword evidence="5 8" id="KW-0812">Transmembrane</keyword>
<dbReference type="Pfam" id="PF02652">
    <property type="entry name" value="Lactate_perm"/>
    <property type="match status" value="1"/>
</dbReference>
<accession>A0ABS4IIP0</accession>
<keyword evidence="10" id="KW-1185">Reference proteome</keyword>
<comment type="caution">
    <text evidence="9">The sequence shown here is derived from an EMBL/GenBank/DDBJ whole genome shotgun (WGS) entry which is preliminary data.</text>
</comment>
<evidence type="ECO:0000256" key="8">
    <source>
        <dbReference type="RuleBase" id="RU365092"/>
    </source>
</evidence>
<proteinExistence type="inferred from homology"/>
<dbReference type="PANTHER" id="PTHR30003">
    <property type="entry name" value="L-LACTATE PERMEASE"/>
    <property type="match status" value="1"/>
</dbReference>
<sequence length="102" mass="11017">MLMLVALSAVIAPFILLVLLRMPAIKGMSISSVIVILLAITVWGMEGQVVVSSIFQGVHKTLTILLILFGALILLNTLRNTGAVDRINEGFQSVDFRGTVPR</sequence>
<keyword evidence="7 8" id="KW-0472">Membrane</keyword>
<evidence type="ECO:0000256" key="6">
    <source>
        <dbReference type="ARBA" id="ARBA00022989"/>
    </source>
</evidence>
<reference evidence="9 10" key="1">
    <citation type="submission" date="2021-03" db="EMBL/GenBank/DDBJ databases">
        <title>Genomic Encyclopedia of Type Strains, Phase IV (KMG-IV): sequencing the most valuable type-strain genomes for metagenomic binning, comparative biology and taxonomic classification.</title>
        <authorList>
            <person name="Goeker M."/>
        </authorList>
    </citation>
    <scope>NUCLEOTIDE SEQUENCE [LARGE SCALE GENOMIC DNA]</scope>
    <source>
        <strain evidence="9 10">DSM 25609</strain>
    </source>
</reference>
<organism evidence="9 10">
    <name type="scientific">Virgibacillus natechei</name>
    <dbReference type="NCBI Taxonomy" id="1216297"/>
    <lineage>
        <taxon>Bacteria</taxon>
        <taxon>Bacillati</taxon>
        <taxon>Bacillota</taxon>
        <taxon>Bacilli</taxon>
        <taxon>Bacillales</taxon>
        <taxon>Bacillaceae</taxon>
        <taxon>Virgibacillus</taxon>
    </lineage>
</organism>
<evidence type="ECO:0000256" key="5">
    <source>
        <dbReference type="ARBA" id="ARBA00022692"/>
    </source>
</evidence>
<dbReference type="PANTHER" id="PTHR30003:SF0">
    <property type="entry name" value="GLYCOLATE PERMEASE GLCA-RELATED"/>
    <property type="match status" value="1"/>
</dbReference>
<evidence type="ECO:0000256" key="3">
    <source>
        <dbReference type="ARBA" id="ARBA00022448"/>
    </source>
</evidence>
<evidence type="ECO:0000313" key="10">
    <source>
        <dbReference type="Proteomes" id="UP001519345"/>
    </source>
</evidence>
<name>A0ABS4IIP0_9BACI</name>
<dbReference type="EMBL" id="JAGGKX010000017">
    <property type="protein sequence ID" value="MBP1970799.1"/>
    <property type="molecule type" value="Genomic_DNA"/>
</dbReference>
<evidence type="ECO:0000256" key="7">
    <source>
        <dbReference type="ARBA" id="ARBA00023136"/>
    </source>
</evidence>
<comment type="subcellular location">
    <subcellularLocation>
        <location evidence="1 8">Cell membrane</location>
        <topology evidence="1 8">Multi-pass membrane protein</topology>
    </subcellularLocation>
</comment>
<comment type="function">
    <text evidence="8">Uptake of L-lactate across the membrane. Can also transport D-lactate and glycolate.</text>
</comment>
<evidence type="ECO:0000256" key="2">
    <source>
        <dbReference type="ARBA" id="ARBA00010100"/>
    </source>
</evidence>
<feature type="transmembrane region" description="Helical" evidence="8">
    <location>
        <begin position="61"/>
        <end position="78"/>
    </location>
</feature>
<keyword evidence="3 8" id="KW-0813">Transport</keyword>
<evidence type="ECO:0000256" key="1">
    <source>
        <dbReference type="ARBA" id="ARBA00004651"/>
    </source>
</evidence>
<keyword evidence="6 8" id="KW-1133">Transmembrane helix</keyword>
<evidence type="ECO:0000313" key="9">
    <source>
        <dbReference type="EMBL" id="MBP1970799.1"/>
    </source>
</evidence>
<protein>
    <recommendedName>
        <fullName evidence="8">L-lactate permease</fullName>
    </recommendedName>
</protein>
<dbReference type="Proteomes" id="UP001519345">
    <property type="component" value="Unassembled WGS sequence"/>
</dbReference>
<keyword evidence="4 8" id="KW-1003">Cell membrane</keyword>
<feature type="transmembrane region" description="Helical" evidence="8">
    <location>
        <begin position="34"/>
        <end position="55"/>
    </location>
</feature>
<comment type="caution">
    <text evidence="8">Lacks conserved residue(s) required for the propagation of feature annotation.</text>
</comment>
<comment type="similarity">
    <text evidence="2 8">Belongs to the lactate permease family.</text>
</comment>